<dbReference type="SMART" id="SM00327">
    <property type="entry name" value="VWA"/>
    <property type="match status" value="1"/>
</dbReference>
<evidence type="ECO:0000259" key="1">
    <source>
        <dbReference type="SMART" id="SM00327"/>
    </source>
</evidence>
<dbReference type="InterPro" id="IPR008912">
    <property type="entry name" value="Uncharacterised_CoxE"/>
</dbReference>
<dbReference type="Gene3D" id="3.40.50.410">
    <property type="entry name" value="von Willebrand factor, type A domain"/>
    <property type="match status" value="1"/>
</dbReference>
<dbReference type="InterPro" id="IPR036465">
    <property type="entry name" value="vWFA_dom_sf"/>
</dbReference>
<organism evidence="2 3">
    <name type="scientific">Providencia rettgeri</name>
    <dbReference type="NCBI Taxonomy" id="587"/>
    <lineage>
        <taxon>Bacteria</taxon>
        <taxon>Pseudomonadati</taxon>
        <taxon>Pseudomonadota</taxon>
        <taxon>Gammaproteobacteria</taxon>
        <taxon>Enterobacterales</taxon>
        <taxon>Morganellaceae</taxon>
        <taxon>Providencia</taxon>
    </lineage>
</organism>
<sequence length="398" mass="45066">MSQKNVILTPEQLKLAKRWRLILGQYADNALGQAVFSAEELKIECSLDFLYRREYQRRGLKQEAGRHGSLDASQLTAVNWLNQARKLFPNSTFERMQSQALERYEISSLLKDPQALNAMEPTKSLAKALLSLRGKMNEETRDAVKNIIRKVVDDILSQMRNQFRHALTGRRNRFRRSLVPNSRNFDWRGTIAANLKNYDKQNQRLVIKTPHFNSRQQQHLPWDVILCVDQSGSMASSIMYAAVCASILAALPTVRVSLVVFDTQVVDLSHLAHDPVEVLMTVQLGGGTDIAKAMQYCESLIRNPKRTVISLISDFEEGGALNHLLNCTQRLHSQQVKLLGLAALDDEALPVYDPEIAQKLADRGMHVAALTPEHFAQWLAEVMQWVGKTVIYSMTTML</sequence>
<dbReference type="AlphaFoldDB" id="A0AAJ4NEM3"/>
<dbReference type="EMBL" id="CP076405">
    <property type="protein sequence ID" value="QWQ18964.2"/>
    <property type="molecule type" value="Genomic_DNA"/>
</dbReference>
<evidence type="ECO:0000313" key="3">
    <source>
        <dbReference type="Proteomes" id="UP000682358"/>
    </source>
</evidence>
<dbReference type="Proteomes" id="UP000682358">
    <property type="component" value="Chromosome"/>
</dbReference>
<gene>
    <name evidence="2" type="ORF">KOF27_09805</name>
</gene>
<dbReference type="InterPro" id="IPR050458">
    <property type="entry name" value="LolB"/>
</dbReference>
<accession>A0AAJ4NEM3</accession>
<feature type="domain" description="VWFA" evidence="1">
    <location>
        <begin position="221"/>
        <end position="380"/>
    </location>
</feature>
<protein>
    <submittedName>
        <fullName evidence="2">VWA domain-containing protein</fullName>
    </submittedName>
</protein>
<evidence type="ECO:0000313" key="2">
    <source>
        <dbReference type="EMBL" id="QWQ18964.2"/>
    </source>
</evidence>
<dbReference type="InterPro" id="IPR002035">
    <property type="entry name" value="VWF_A"/>
</dbReference>
<dbReference type="SUPFAM" id="SSF53300">
    <property type="entry name" value="vWA-like"/>
    <property type="match status" value="1"/>
</dbReference>
<name>A0AAJ4NEM3_PRORE</name>
<dbReference type="PANTHER" id="PTHR30634:SF16">
    <property type="entry name" value="OUTER-MEMBRANE LIPOPROTEIN LOLB"/>
    <property type="match status" value="1"/>
</dbReference>
<dbReference type="Pfam" id="PF05762">
    <property type="entry name" value="VWA_CoxE"/>
    <property type="match status" value="1"/>
</dbReference>
<reference evidence="2" key="1">
    <citation type="submission" date="2021-06" db="EMBL/GenBank/DDBJ databases">
        <title>Emergence of genetically related NDM-1-producing Providencia rettgeri strains in Argentina.</title>
        <authorList>
            <person name="Pasteran F."/>
            <person name="Meo A."/>
            <person name="Gomez S."/>
            <person name="Derdoy L."/>
            <person name="Albronoz E."/>
            <person name="Faccone D."/>
            <person name="Guerriero L."/>
            <person name="Archuby D."/>
            <person name="Tarzia A."/>
            <person name="Lopez M."/>
            <person name="Corso A."/>
        </authorList>
    </citation>
    <scope>NUCLEOTIDE SEQUENCE</scope>
    <source>
        <strain evidence="2">PreM15628</strain>
    </source>
</reference>
<proteinExistence type="predicted"/>
<dbReference type="PANTHER" id="PTHR30634">
    <property type="entry name" value="OUTER MEMBRANE LOLAB LIPOPROTEIN INSERTION APPARATUS"/>
    <property type="match status" value="1"/>
</dbReference>